<name>A0A8B7NBZ2_HYAAZ</name>
<dbReference type="InterPro" id="IPR025714">
    <property type="entry name" value="Methyltranfer_dom"/>
</dbReference>
<dbReference type="GeneID" id="108668402"/>
<organism evidence="2 3">
    <name type="scientific">Hyalella azteca</name>
    <name type="common">Amphipod</name>
    <dbReference type="NCBI Taxonomy" id="294128"/>
    <lineage>
        <taxon>Eukaryota</taxon>
        <taxon>Metazoa</taxon>
        <taxon>Ecdysozoa</taxon>
        <taxon>Arthropoda</taxon>
        <taxon>Crustacea</taxon>
        <taxon>Multicrustacea</taxon>
        <taxon>Malacostraca</taxon>
        <taxon>Eumalacostraca</taxon>
        <taxon>Peracarida</taxon>
        <taxon>Amphipoda</taxon>
        <taxon>Senticaudata</taxon>
        <taxon>Talitrida</taxon>
        <taxon>Talitroidea</taxon>
        <taxon>Hyalellidae</taxon>
        <taxon>Hyalella</taxon>
    </lineage>
</organism>
<dbReference type="PANTHER" id="PTHR32026:SF10">
    <property type="entry name" value="METHYLTRANSFERASE-LIKE PROTEIN 24-RELATED"/>
    <property type="match status" value="1"/>
</dbReference>
<dbReference type="OMA" id="ITHEATW"/>
<dbReference type="PANTHER" id="PTHR32026">
    <property type="entry name" value="METHYLTRANSFERASE-LIKE PROTEIN 24"/>
    <property type="match status" value="1"/>
</dbReference>
<dbReference type="Pfam" id="PF13383">
    <property type="entry name" value="Methyltransf_22"/>
    <property type="match status" value="1"/>
</dbReference>
<dbReference type="RefSeq" id="XP_018011105.1">
    <property type="nucleotide sequence ID" value="XM_018155616.2"/>
</dbReference>
<dbReference type="AlphaFoldDB" id="A0A8B7NBZ2"/>
<evidence type="ECO:0000259" key="1">
    <source>
        <dbReference type="Pfam" id="PF13383"/>
    </source>
</evidence>
<protein>
    <submittedName>
        <fullName evidence="3">Uncharacterized protein LOC108668402</fullName>
    </submittedName>
</protein>
<feature type="domain" description="Methyltransferase" evidence="1">
    <location>
        <begin position="133"/>
        <end position="287"/>
    </location>
</feature>
<evidence type="ECO:0000313" key="2">
    <source>
        <dbReference type="Proteomes" id="UP000694843"/>
    </source>
</evidence>
<evidence type="ECO:0000313" key="3">
    <source>
        <dbReference type="RefSeq" id="XP_018011105.1"/>
    </source>
</evidence>
<dbReference type="KEGG" id="hazt:108668402"/>
<dbReference type="OrthoDB" id="10006218at2759"/>
<sequence>MLRVRRCKTLGRTKLFILIICLYCLSYVKKQLSLPPTLQTTPLKMRLTNINSNATFRYEIVRANMSASRKEMGLTENHNFNLSRFMALNASNIDFDEAIRSLIQITHEATWKCLKTVNVGGKRYCPHNQASIYDGFKPVCLDEAVKPKPKSCIVLSFGVGYEWSFDNMIAQYGCKVFSFDFSMRNYTNFWYGEGKHFLTLMLSNKTTDKITYTIGKGETRDKKFLLNISQRTLEGILNILDLAETQIDYLKLDIEEDEWEVFLQIFSSSKRSSILRKINQIVIEIHLEFLLNMYEDRDAVVDKVYDVFEVLQNLSLEGFRMVNWMPNKQTGSAFKYSNLTMSLFQELHFIRVAG</sequence>
<reference evidence="3" key="1">
    <citation type="submission" date="2025-08" db="UniProtKB">
        <authorList>
            <consortium name="RefSeq"/>
        </authorList>
    </citation>
    <scope>IDENTIFICATION</scope>
    <source>
        <tissue evidence="3">Whole organism</tissue>
    </source>
</reference>
<proteinExistence type="predicted"/>
<accession>A0A8B7NBZ2</accession>
<keyword evidence="2" id="KW-1185">Reference proteome</keyword>
<gene>
    <name evidence="3" type="primary">LOC108668402</name>
</gene>
<dbReference type="Proteomes" id="UP000694843">
    <property type="component" value="Unplaced"/>
</dbReference>
<dbReference type="InterPro" id="IPR026913">
    <property type="entry name" value="METTL24"/>
</dbReference>